<proteinExistence type="predicted"/>
<dbReference type="RefSeq" id="WP_036788231.1">
    <property type="nucleotide sequence ID" value="NZ_JQZV01000001.1"/>
</dbReference>
<name>A0ABR4XNA1_9PORP</name>
<evidence type="ECO:0000313" key="2">
    <source>
        <dbReference type="EMBL" id="KGN93622.1"/>
    </source>
</evidence>
<protein>
    <submittedName>
        <fullName evidence="2">Uncharacterized protein</fullName>
    </submittedName>
</protein>
<evidence type="ECO:0000313" key="3">
    <source>
        <dbReference type="Proteomes" id="UP000030101"/>
    </source>
</evidence>
<feature type="signal peptide" evidence="1">
    <location>
        <begin position="1"/>
        <end position="20"/>
    </location>
</feature>
<comment type="caution">
    <text evidence="2">The sequence shown here is derived from an EMBL/GenBank/DDBJ whole genome shotgun (WGS) entry which is preliminary data.</text>
</comment>
<dbReference type="EMBL" id="JQZV01000001">
    <property type="protein sequence ID" value="KGN93622.1"/>
    <property type="molecule type" value="Genomic_DNA"/>
</dbReference>
<evidence type="ECO:0000256" key="1">
    <source>
        <dbReference type="SAM" id="SignalP"/>
    </source>
</evidence>
<dbReference type="Proteomes" id="UP000030101">
    <property type="component" value="Unassembled WGS sequence"/>
</dbReference>
<sequence>MKKLFLTALVVLLAVAGLSAQESMEVMKSYEGVYSSPQIPIQLHISVRGEQLTAQGTGQPSFELTYISPARYENKQAGIVIEFVTKENKLIMEQSGMRIEMTRSAAGSATKVVVKPEVLDTYVGVYGSPNFPAKITIKRTGNDLTAQVTSQPAVALDCKSERLFVNAALELEIEFFPKEKKLVLRQMGQTLEMKREE</sequence>
<feature type="chain" id="PRO_5047523203" evidence="1">
    <location>
        <begin position="21"/>
        <end position="197"/>
    </location>
</feature>
<accession>A0ABR4XNA1</accession>
<reference evidence="2 3" key="1">
    <citation type="submission" date="2014-08" db="EMBL/GenBank/DDBJ databases">
        <title>Porphyromonas canoris strain:OH2762 Genome sequencing.</title>
        <authorList>
            <person name="Wallis C."/>
            <person name="Deusch O."/>
            <person name="O'Flynn C."/>
            <person name="Davis I."/>
            <person name="Jospin G."/>
            <person name="Darling A.E."/>
            <person name="Coil D.A."/>
            <person name="Alexiev A."/>
            <person name="Horsfall A."/>
            <person name="Kirkwood N."/>
            <person name="Harris S."/>
            <person name="Eisen J.A."/>
        </authorList>
    </citation>
    <scope>NUCLEOTIDE SEQUENCE [LARGE SCALE GENOMIC DNA]</scope>
    <source>
        <strain evidence="3">COT-108 OH2762</strain>
    </source>
</reference>
<organism evidence="2 3">
    <name type="scientific">Porphyromonas canoris</name>
    <dbReference type="NCBI Taxonomy" id="36875"/>
    <lineage>
        <taxon>Bacteria</taxon>
        <taxon>Pseudomonadati</taxon>
        <taxon>Bacteroidota</taxon>
        <taxon>Bacteroidia</taxon>
        <taxon>Bacteroidales</taxon>
        <taxon>Porphyromonadaceae</taxon>
        <taxon>Porphyromonas</taxon>
    </lineage>
</organism>
<keyword evidence="1" id="KW-0732">Signal</keyword>
<gene>
    <name evidence="2" type="ORF">HQ43_00325</name>
</gene>
<keyword evidence="3" id="KW-1185">Reference proteome</keyword>